<dbReference type="SUPFAM" id="SSF50249">
    <property type="entry name" value="Nucleic acid-binding proteins"/>
    <property type="match status" value="3"/>
</dbReference>
<dbReference type="CDD" id="cd04476">
    <property type="entry name" value="RPA1_DBD_C"/>
    <property type="match status" value="1"/>
</dbReference>
<dbReference type="AlphaFoldDB" id="A0AAD8HHU5"/>
<keyword evidence="10" id="KW-1185">Reference proteome</keyword>
<comment type="caution">
    <text evidence="9">The sequence shown here is derived from an EMBL/GenBank/DDBJ whole genome shotgun (WGS) entry which is preliminary data.</text>
</comment>
<feature type="domain" description="Replication factor A C-terminal" evidence="8">
    <location>
        <begin position="289"/>
        <end position="427"/>
    </location>
</feature>
<dbReference type="InterPro" id="IPR012340">
    <property type="entry name" value="NA-bd_OB-fold"/>
</dbReference>
<dbReference type="Pfam" id="PF02721">
    <property type="entry name" value="DUF223"/>
    <property type="match status" value="1"/>
</dbReference>
<organism evidence="9 10">
    <name type="scientific">Heracleum sosnowskyi</name>
    <dbReference type="NCBI Taxonomy" id="360622"/>
    <lineage>
        <taxon>Eukaryota</taxon>
        <taxon>Viridiplantae</taxon>
        <taxon>Streptophyta</taxon>
        <taxon>Embryophyta</taxon>
        <taxon>Tracheophyta</taxon>
        <taxon>Spermatophyta</taxon>
        <taxon>Magnoliopsida</taxon>
        <taxon>eudicotyledons</taxon>
        <taxon>Gunneridae</taxon>
        <taxon>Pentapetalae</taxon>
        <taxon>asterids</taxon>
        <taxon>campanulids</taxon>
        <taxon>Apiales</taxon>
        <taxon>Apiaceae</taxon>
        <taxon>Apioideae</taxon>
        <taxon>apioid superclade</taxon>
        <taxon>Tordylieae</taxon>
        <taxon>Tordyliinae</taxon>
        <taxon>Heracleum</taxon>
    </lineage>
</organism>
<dbReference type="InterPro" id="IPR013955">
    <property type="entry name" value="Rep_factor-A_C"/>
</dbReference>
<evidence type="ECO:0008006" key="11">
    <source>
        <dbReference type="Google" id="ProtNLM"/>
    </source>
</evidence>
<protein>
    <recommendedName>
        <fullName evidence="11">Replication protein A subunit</fullName>
    </recommendedName>
</protein>
<keyword evidence="2" id="KW-0479">Metal-binding</keyword>
<accession>A0AAD8HHU5</accession>
<feature type="compositionally biased region" description="Basic and acidic residues" evidence="6">
    <location>
        <begin position="480"/>
        <end position="495"/>
    </location>
</feature>
<dbReference type="InterPro" id="IPR047192">
    <property type="entry name" value="Euk_RPA1_DBD_C"/>
</dbReference>
<evidence type="ECO:0000256" key="4">
    <source>
        <dbReference type="ARBA" id="ARBA00022833"/>
    </source>
</evidence>
<keyword evidence="4" id="KW-0862">Zinc</keyword>
<dbReference type="Gene3D" id="2.40.50.140">
    <property type="entry name" value="Nucleic acid-binding proteins"/>
    <property type="match status" value="3"/>
</dbReference>
<dbReference type="InterPro" id="IPR003871">
    <property type="entry name" value="RFA1B/D_OB_1st"/>
</dbReference>
<feature type="domain" description="Replication protein A 70 kDa DNA-binding subunit B/D first OB fold" evidence="7">
    <location>
        <begin position="5"/>
        <end position="108"/>
    </location>
</feature>
<evidence type="ECO:0000256" key="6">
    <source>
        <dbReference type="SAM" id="MobiDB-lite"/>
    </source>
</evidence>
<dbReference type="CDD" id="cd04481">
    <property type="entry name" value="RPA1_DBD_B_like"/>
    <property type="match status" value="1"/>
</dbReference>
<evidence type="ECO:0000256" key="1">
    <source>
        <dbReference type="ARBA" id="ARBA00005690"/>
    </source>
</evidence>
<gene>
    <name evidence="9" type="ORF">POM88_033613</name>
</gene>
<keyword evidence="3" id="KW-0863">Zinc-finger</keyword>
<dbReference type="CDD" id="cd04480">
    <property type="entry name" value="RPA1_DBD_A_like"/>
    <property type="match status" value="1"/>
</dbReference>
<evidence type="ECO:0000259" key="7">
    <source>
        <dbReference type="Pfam" id="PF02721"/>
    </source>
</evidence>
<evidence type="ECO:0000259" key="8">
    <source>
        <dbReference type="Pfam" id="PF08646"/>
    </source>
</evidence>
<dbReference type="GO" id="GO:0003677">
    <property type="term" value="F:DNA binding"/>
    <property type="evidence" value="ECO:0007669"/>
    <property type="project" value="UniProtKB-KW"/>
</dbReference>
<dbReference type="PANTHER" id="PTHR47165">
    <property type="entry name" value="OS03G0429900 PROTEIN"/>
    <property type="match status" value="1"/>
</dbReference>
<name>A0AAD8HHU5_9APIA</name>
<reference evidence="9" key="2">
    <citation type="submission" date="2023-05" db="EMBL/GenBank/DDBJ databases">
        <authorList>
            <person name="Schelkunov M.I."/>
        </authorList>
    </citation>
    <scope>NUCLEOTIDE SEQUENCE</scope>
    <source>
        <strain evidence="9">Hsosn_3</strain>
        <tissue evidence="9">Leaf</tissue>
    </source>
</reference>
<dbReference type="GO" id="GO:0008270">
    <property type="term" value="F:zinc ion binding"/>
    <property type="evidence" value="ECO:0007669"/>
    <property type="project" value="UniProtKB-KW"/>
</dbReference>
<evidence type="ECO:0000256" key="5">
    <source>
        <dbReference type="ARBA" id="ARBA00023125"/>
    </source>
</evidence>
<evidence type="ECO:0000313" key="9">
    <source>
        <dbReference type="EMBL" id="KAK1367521.1"/>
    </source>
</evidence>
<reference evidence="9" key="1">
    <citation type="submission" date="2023-02" db="EMBL/GenBank/DDBJ databases">
        <title>Genome of toxic invasive species Heracleum sosnowskyi carries increased number of genes despite the absence of recent whole-genome duplications.</title>
        <authorList>
            <person name="Schelkunov M."/>
            <person name="Shtratnikova V."/>
            <person name="Makarenko M."/>
            <person name="Klepikova A."/>
            <person name="Omelchenko D."/>
            <person name="Novikova G."/>
            <person name="Obukhova E."/>
            <person name="Bogdanov V."/>
            <person name="Penin A."/>
            <person name="Logacheva M."/>
        </authorList>
    </citation>
    <scope>NUCLEOTIDE SEQUENCE</scope>
    <source>
        <strain evidence="9">Hsosn_3</strain>
        <tissue evidence="9">Leaf</tissue>
    </source>
</reference>
<evidence type="ECO:0000256" key="3">
    <source>
        <dbReference type="ARBA" id="ARBA00022771"/>
    </source>
</evidence>
<evidence type="ECO:0000256" key="2">
    <source>
        <dbReference type="ARBA" id="ARBA00022723"/>
    </source>
</evidence>
<feature type="region of interest" description="Disordered" evidence="6">
    <location>
        <begin position="426"/>
        <end position="495"/>
    </location>
</feature>
<dbReference type="EMBL" id="JAUIZM010000008">
    <property type="protein sequence ID" value="KAK1367521.1"/>
    <property type="molecule type" value="Genomic_DNA"/>
</dbReference>
<sequence>MPNGYQLIRELTTENDDNTIRVRLIRMWDAINRNTKLTISRNLILLDEKDDDIHVTLRVNQFDQFNSKLHVGDTYFISNVKVLPAADSYKPVPGNKALNFQRNTIVKKTTDDIGIPAYKFHCLPFDQAKTRAGNIVNLIDVAGRLIEFTELQTTTNGSEKMEILLENQWSETIKITLWEDKAKTFIAEDSTYKNSNTYVIVTGTLAKNIGRQFLLSSTSSTQFYFNIKHPTVMDLKNRQPGREATNDIPKFVPFVQAGGQDISKDAKDMTIAELFDAKLDDNITQILCSVKGTITGIIPNFGWFYTACKNCHKKMQMSGTSGSKKCLHCPNQPTTTTYAYMVIMNVKDSTGSATFVMFDKQAKSLIGVPVQHILDTDEEASPYKIPIVVNNIIGKDCIFQLKLTAHSLDYGKEQFTITKVTELKSQEATDPKPFNHEENHQAASTSTETTRKRNAEESVDSDSLHKTNAGTITHKNKQRKLNDENHHTNNQGDKE</sequence>
<keyword evidence="5" id="KW-0238">DNA-binding</keyword>
<dbReference type="PANTHER" id="PTHR47165:SF4">
    <property type="entry name" value="OS03G0429900 PROTEIN"/>
    <property type="match status" value="1"/>
</dbReference>
<dbReference type="Pfam" id="PF08646">
    <property type="entry name" value="Rep_fac-A_C"/>
    <property type="match status" value="1"/>
</dbReference>
<proteinExistence type="inferred from homology"/>
<dbReference type="Proteomes" id="UP001237642">
    <property type="component" value="Unassembled WGS sequence"/>
</dbReference>
<evidence type="ECO:0000313" key="10">
    <source>
        <dbReference type="Proteomes" id="UP001237642"/>
    </source>
</evidence>
<feature type="compositionally biased region" description="Basic and acidic residues" evidence="6">
    <location>
        <begin position="426"/>
        <end position="440"/>
    </location>
</feature>
<comment type="similarity">
    <text evidence="1">Belongs to the replication factor A protein 1 family.</text>
</comment>